<name>A0AAV5NJN4_9VIBR</name>
<dbReference type="PANTHER" id="PTHR43451:SF1">
    <property type="entry name" value="ACETYLTRANSFERASE"/>
    <property type="match status" value="1"/>
</dbReference>
<accession>A0AAV5NJN4</accession>
<protein>
    <submittedName>
        <fullName evidence="2">N-acetyltransferase</fullName>
    </submittedName>
</protein>
<feature type="domain" description="N-acetyltransferase" evidence="1">
    <location>
        <begin position="1"/>
        <end position="148"/>
    </location>
</feature>
<evidence type="ECO:0000259" key="1">
    <source>
        <dbReference type="PROSITE" id="PS51186"/>
    </source>
</evidence>
<dbReference type="InterPro" id="IPR052564">
    <property type="entry name" value="N-acetyltrans/Recomb-assoc"/>
</dbReference>
<dbReference type="Proteomes" id="UP001156690">
    <property type="component" value="Unassembled WGS sequence"/>
</dbReference>
<dbReference type="EMBL" id="BSNX01000002">
    <property type="protein sequence ID" value="GLQ70866.1"/>
    <property type="molecule type" value="Genomic_DNA"/>
</dbReference>
<dbReference type="PANTHER" id="PTHR43451">
    <property type="entry name" value="ACETYLTRANSFERASE (GNAT) FAMILY PROTEIN"/>
    <property type="match status" value="1"/>
</dbReference>
<sequence>MDIRRVEETDMAAVVELVEKVANSDILPHFSEKGRMTFISKVLPDLKTVFDKANFYSVKAVERGQLIGFGALREGSYITHLFVDTRQQGSGVGKKLLQHLLDRSELDCVSLKSSVNAVSFYESQGFEATDSESEVSGIRFVPMRYFNKEK</sequence>
<evidence type="ECO:0000313" key="3">
    <source>
        <dbReference type="Proteomes" id="UP001156690"/>
    </source>
</evidence>
<dbReference type="Gene3D" id="3.40.630.30">
    <property type="match status" value="1"/>
</dbReference>
<dbReference type="Pfam" id="PF13673">
    <property type="entry name" value="Acetyltransf_10"/>
    <property type="match status" value="1"/>
</dbReference>
<evidence type="ECO:0000313" key="2">
    <source>
        <dbReference type="EMBL" id="GLQ70866.1"/>
    </source>
</evidence>
<dbReference type="SUPFAM" id="SSF55729">
    <property type="entry name" value="Acyl-CoA N-acyltransferases (Nat)"/>
    <property type="match status" value="1"/>
</dbReference>
<dbReference type="GO" id="GO:0016747">
    <property type="term" value="F:acyltransferase activity, transferring groups other than amino-acyl groups"/>
    <property type="evidence" value="ECO:0007669"/>
    <property type="project" value="InterPro"/>
</dbReference>
<dbReference type="PROSITE" id="PS51186">
    <property type="entry name" value="GNAT"/>
    <property type="match status" value="1"/>
</dbReference>
<dbReference type="CDD" id="cd04301">
    <property type="entry name" value="NAT_SF"/>
    <property type="match status" value="1"/>
</dbReference>
<gene>
    <name evidence="2" type="ORF">GCM10007932_02260</name>
</gene>
<comment type="caution">
    <text evidence="2">The sequence shown here is derived from an EMBL/GenBank/DDBJ whole genome shotgun (WGS) entry which is preliminary data.</text>
</comment>
<proteinExistence type="predicted"/>
<dbReference type="AlphaFoldDB" id="A0AAV5NJN4"/>
<dbReference type="InterPro" id="IPR000182">
    <property type="entry name" value="GNAT_dom"/>
</dbReference>
<keyword evidence="3" id="KW-1185">Reference proteome</keyword>
<dbReference type="InterPro" id="IPR016181">
    <property type="entry name" value="Acyl_CoA_acyltransferase"/>
</dbReference>
<dbReference type="RefSeq" id="WP_126608272.1">
    <property type="nucleotide sequence ID" value="NZ_AP025145.1"/>
</dbReference>
<reference evidence="3" key="1">
    <citation type="journal article" date="2019" name="Int. J. Syst. Evol. Microbiol.">
        <title>The Global Catalogue of Microorganisms (GCM) 10K type strain sequencing project: providing services to taxonomists for standard genome sequencing and annotation.</title>
        <authorList>
            <consortium name="The Broad Institute Genomics Platform"/>
            <consortium name="The Broad Institute Genome Sequencing Center for Infectious Disease"/>
            <person name="Wu L."/>
            <person name="Ma J."/>
        </authorList>
    </citation>
    <scope>NUCLEOTIDE SEQUENCE [LARGE SCALE GENOMIC DNA]</scope>
    <source>
        <strain evidence="3">NBRC 15640</strain>
    </source>
</reference>
<organism evidence="2 3">
    <name type="scientific">Vibrio penaeicida</name>
    <dbReference type="NCBI Taxonomy" id="104609"/>
    <lineage>
        <taxon>Bacteria</taxon>
        <taxon>Pseudomonadati</taxon>
        <taxon>Pseudomonadota</taxon>
        <taxon>Gammaproteobacteria</taxon>
        <taxon>Vibrionales</taxon>
        <taxon>Vibrionaceae</taxon>
        <taxon>Vibrio</taxon>
    </lineage>
</organism>